<evidence type="ECO:0000313" key="2">
    <source>
        <dbReference type="EMBL" id="KRL94585.1"/>
    </source>
</evidence>
<feature type="transmembrane region" description="Helical" evidence="1">
    <location>
        <begin position="19"/>
        <end position="38"/>
    </location>
</feature>
<evidence type="ECO:0000256" key="1">
    <source>
        <dbReference type="SAM" id="Phobius"/>
    </source>
</evidence>
<evidence type="ECO:0000313" key="3">
    <source>
        <dbReference type="Proteomes" id="UP000051084"/>
    </source>
</evidence>
<dbReference type="NCBIfam" id="TIGR01167">
    <property type="entry name" value="LPXTG_anchor"/>
    <property type="match status" value="1"/>
</dbReference>
<organism evidence="2 3">
    <name type="scientific">Limosilactobacillus equigenerosi DSM 18793 = JCM 14505</name>
    <dbReference type="NCBI Taxonomy" id="1423742"/>
    <lineage>
        <taxon>Bacteria</taxon>
        <taxon>Bacillati</taxon>
        <taxon>Bacillota</taxon>
        <taxon>Bacilli</taxon>
        <taxon>Lactobacillales</taxon>
        <taxon>Lactobacillaceae</taxon>
        <taxon>Limosilactobacillus</taxon>
    </lineage>
</organism>
<dbReference type="PATRIC" id="fig|1423742.4.peg.1368"/>
<dbReference type="EMBL" id="AZGC01000033">
    <property type="protein sequence ID" value="KRL94585.1"/>
    <property type="molecule type" value="Genomic_DNA"/>
</dbReference>
<gene>
    <name evidence="2" type="ORF">FC21_GL001319</name>
</gene>
<proteinExistence type="predicted"/>
<keyword evidence="1" id="KW-0472">Membrane</keyword>
<sequence length="50" mass="5539">MALPVATILPRTGATLSQVVSVIFGVLMLMLVVSLIMIKIKQRQLEREDD</sequence>
<comment type="caution">
    <text evidence="2">The sequence shown here is derived from an EMBL/GenBank/DDBJ whole genome shotgun (WGS) entry which is preliminary data.</text>
</comment>
<keyword evidence="1" id="KW-0812">Transmembrane</keyword>
<protein>
    <submittedName>
        <fullName evidence="2">Uncharacterized protein</fullName>
    </submittedName>
</protein>
<accession>A0A0R1UN08</accession>
<dbReference type="STRING" id="417373.GCA_001570685_00985"/>
<keyword evidence="1" id="KW-1133">Transmembrane helix</keyword>
<dbReference type="AlphaFoldDB" id="A0A0R1UN08"/>
<keyword evidence="3" id="KW-1185">Reference proteome</keyword>
<dbReference type="Proteomes" id="UP000051084">
    <property type="component" value="Unassembled WGS sequence"/>
</dbReference>
<name>A0A0R1UN08_9LACO</name>
<reference evidence="2 3" key="1">
    <citation type="journal article" date="2015" name="Genome Announc.">
        <title>Expanding the biotechnology potential of lactobacilli through comparative genomics of 213 strains and associated genera.</title>
        <authorList>
            <person name="Sun Z."/>
            <person name="Harris H.M."/>
            <person name="McCann A."/>
            <person name="Guo C."/>
            <person name="Argimon S."/>
            <person name="Zhang W."/>
            <person name="Yang X."/>
            <person name="Jeffery I.B."/>
            <person name="Cooney J.C."/>
            <person name="Kagawa T.F."/>
            <person name="Liu W."/>
            <person name="Song Y."/>
            <person name="Salvetti E."/>
            <person name="Wrobel A."/>
            <person name="Rasinkangas P."/>
            <person name="Parkhill J."/>
            <person name="Rea M.C."/>
            <person name="O'Sullivan O."/>
            <person name="Ritari J."/>
            <person name="Douillard F.P."/>
            <person name="Paul Ross R."/>
            <person name="Yang R."/>
            <person name="Briner A.E."/>
            <person name="Felis G.E."/>
            <person name="de Vos W.M."/>
            <person name="Barrangou R."/>
            <person name="Klaenhammer T.R."/>
            <person name="Caufield P.W."/>
            <person name="Cui Y."/>
            <person name="Zhang H."/>
            <person name="O'Toole P.W."/>
        </authorList>
    </citation>
    <scope>NUCLEOTIDE SEQUENCE [LARGE SCALE GENOMIC DNA]</scope>
    <source>
        <strain evidence="2 3">DSM 18793</strain>
    </source>
</reference>